<dbReference type="SUPFAM" id="SSF56935">
    <property type="entry name" value="Porins"/>
    <property type="match status" value="1"/>
</dbReference>
<evidence type="ECO:0000256" key="8">
    <source>
        <dbReference type="ARBA" id="ARBA00023170"/>
    </source>
</evidence>
<name>A0A831QV63_9FLAO</name>
<feature type="domain" description="TonB-dependent receptor plug" evidence="14">
    <location>
        <begin position="230"/>
        <end position="353"/>
    </location>
</feature>
<keyword evidence="4 10" id="KW-0812">Transmembrane</keyword>
<dbReference type="Proteomes" id="UP000886191">
    <property type="component" value="Unassembled WGS sequence"/>
</dbReference>
<evidence type="ECO:0000256" key="5">
    <source>
        <dbReference type="ARBA" id="ARBA00022729"/>
    </source>
</evidence>
<dbReference type="AlphaFoldDB" id="A0A831QV63"/>
<evidence type="ECO:0000256" key="10">
    <source>
        <dbReference type="PROSITE-ProRule" id="PRU01360"/>
    </source>
</evidence>
<dbReference type="InterPro" id="IPR037066">
    <property type="entry name" value="Plug_dom_sf"/>
</dbReference>
<organism evidence="15">
    <name type="scientific">Pricia antarctica</name>
    <dbReference type="NCBI Taxonomy" id="641691"/>
    <lineage>
        <taxon>Bacteria</taxon>
        <taxon>Pseudomonadati</taxon>
        <taxon>Bacteroidota</taxon>
        <taxon>Flavobacteriia</taxon>
        <taxon>Flavobacteriales</taxon>
        <taxon>Flavobacteriaceae</taxon>
        <taxon>Pricia</taxon>
    </lineage>
</organism>
<evidence type="ECO:0000256" key="6">
    <source>
        <dbReference type="ARBA" id="ARBA00023077"/>
    </source>
</evidence>
<dbReference type="Gene3D" id="2.60.40.1120">
    <property type="entry name" value="Carboxypeptidase-like, regulatory domain"/>
    <property type="match status" value="1"/>
</dbReference>
<evidence type="ECO:0000313" key="15">
    <source>
        <dbReference type="EMBL" id="HEA23726.1"/>
    </source>
</evidence>
<dbReference type="FunFam" id="2.60.40.1120:FF:000003">
    <property type="entry name" value="Outer membrane protein Omp121"/>
    <property type="match status" value="1"/>
</dbReference>
<dbReference type="PANTHER" id="PTHR30069:SF29">
    <property type="entry name" value="HEMOGLOBIN AND HEMOGLOBIN-HAPTOGLOBIN-BINDING PROTEIN 1-RELATED"/>
    <property type="match status" value="1"/>
</dbReference>
<evidence type="ECO:0000256" key="7">
    <source>
        <dbReference type="ARBA" id="ARBA00023136"/>
    </source>
</evidence>
<keyword evidence="2 10" id="KW-0813">Transport</keyword>
<evidence type="ECO:0000256" key="2">
    <source>
        <dbReference type="ARBA" id="ARBA00022448"/>
    </source>
</evidence>
<dbReference type="InterPro" id="IPR036942">
    <property type="entry name" value="Beta-barrel_TonB_sf"/>
</dbReference>
<accession>A0A831QV63</accession>
<dbReference type="PROSITE" id="PS52016">
    <property type="entry name" value="TONB_DEPENDENT_REC_3"/>
    <property type="match status" value="1"/>
</dbReference>
<feature type="transmembrane region" description="Helical" evidence="12">
    <location>
        <begin position="20"/>
        <end position="42"/>
    </location>
</feature>
<keyword evidence="12" id="KW-1133">Transmembrane helix</keyword>
<evidence type="ECO:0000256" key="12">
    <source>
        <dbReference type="SAM" id="Phobius"/>
    </source>
</evidence>
<keyword evidence="8" id="KW-0675">Receptor</keyword>
<evidence type="ECO:0000256" key="4">
    <source>
        <dbReference type="ARBA" id="ARBA00022692"/>
    </source>
</evidence>
<dbReference type="InterPro" id="IPR023996">
    <property type="entry name" value="TonB-dep_OMP_SusC/RagA"/>
</dbReference>
<dbReference type="InterPro" id="IPR039426">
    <property type="entry name" value="TonB-dep_rcpt-like"/>
</dbReference>
<keyword evidence="7 10" id="KW-0472">Membrane</keyword>
<gene>
    <name evidence="15" type="ORF">ENH87_22820</name>
</gene>
<dbReference type="Pfam" id="PF13715">
    <property type="entry name" value="CarbopepD_reg_2"/>
    <property type="match status" value="1"/>
</dbReference>
<dbReference type="GO" id="GO:0015344">
    <property type="term" value="F:siderophore uptake transmembrane transporter activity"/>
    <property type="evidence" value="ECO:0007669"/>
    <property type="project" value="TreeGrafter"/>
</dbReference>
<dbReference type="SUPFAM" id="SSF49464">
    <property type="entry name" value="Carboxypeptidase regulatory domain-like"/>
    <property type="match status" value="1"/>
</dbReference>
<evidence type="ECO:0000256" key="3">
    <source>
        <dbReference type="ARBA" id="ARBA00022452"/>
    </source>
</evidence>
<comment type="similarity">
    <text evidence="10 11">Belongs to the TonB-dependent receptor family.</text>
</comment>
<reference evidence="15" key="1">
    <citation type="journal article" date="2020" name="mSystems">
        <title>Genome- and Community-Level Interaction Insights into Carbon Utilization and Element Cycling Functions of Hydrothermarchaeota in Hydrothermal Sediment.</title>
        <authorList>
            <person name="Zhou Z."/>
            <person name="Liu Y."/>
            <person name="Xu W."/>
            <person name="Pan J."/>
            <person name="Luo Z.H."/>
            <person name="Li M."/>
        </authorList>
    </citation>
    <scope>NUCLEOTIDE SEQUENCE [LARGE SCALE GENOMIC DNA]</scope>
    <source>
        <strain evidence="15">HyVt-345</strain>
    </source>
</reference>
<dbReference type="InterPro" id="IPR000531">
    <property type="entry name" value="Beta-barrel_TonB"/>
</dbReference>
<dbReference type="GO" id="GO:0044718">
    <property type="term" value="P:siderophore transmembrane transport"/>
    <property type="evidence" value="ECO:0007669"/>
    <property type="project" value="TreeGrafter"/>
</dbReference>
<dbReference type="Pfam" id="PF07715">
    <property type="entry name" value="Plug"/>
    <property type="match status" value="1"/>
</dbReference>
<dbReference type="GO" id="GO:0009279">
    <property type="term" value="C:cell outer membrane"/>
    <property type="evidence" value="ECO:0007669"/>
    <property type="project" value="UniProtKB-SubCell"/>
</dbReference>
<protein>
    <submittedName>
        <fullName evidence="15">SusC/RagA family TonB-linked outer membrane protein</fullName>
    </submittedName>
</protein>
<comment type="subcellular location">
    <subcellularLocation>
        <location evidence="1 10">Cell outer membrane</location>
        <topology evidence="1 10">Multi-pass membrane protein</topology>
    </subcellularLocation>
</comment>
<feature type="domain" description="TonB-dependent receptor-like beta-barrel" evidence="13">
    <location>
        <begin position="578"/>
        <end position="924"/>
    </location>
</feature>
<dbReference type="InterPro" id="IPR012910">
    <property type="entry name" value="Plug_dom"/>
</dbReference>
<dbReference type="InterPro" id="IPR023997">
    <property type="entry name" value="TonB-dep_OMP_SusC/RagA_CS"/>
</dbReference>
<dbReference type="NCBIfam" id="TIGR04057">
    <property type="entry name" value="SusC_RagA_signa"/>
    <property type="match status" value="1"/>
</dbReference>
<dbReference type="NCBIfam" id="TIGR04056">
    <property type="entry name" value="OMP_RagA_SusC"/>
    <property type="match status" value="1"/>
</dbReference>
<dbReference type="Pfam" id="PF00593">
    <property type="entry name" value="TonB_dep_Rec_b-barrel"/>
    <property type="match status" value="1"/>
</dbReference>
<evidence type="ECO:0000259" key="14">
    <source>
        <dbReference type="Pfam" id="PF07715"/>
    </source>
</evidence>
<dbReference type="InterPro" id="IPR008969">
    <property type="entry name" value="CarboxyPept-like_regulatory"/>
</dbReference>
<keyword evidence="3 10" id="KW-1134">Transmembrane beta strand</keyword>
<evidence type="ECO:0000256" key="9">
    <source>
        <dbReference type="ARBA" id="ARBA00023237"/>
    </source>
</evidence>
<proteinExistence type="inferred from homology"/>
<dbReference type="Gene3D" id="2.40.170.20">
    <property type="entry name" value="TonB-dependent receptor, beta-barrel domain"/>
    <property type="match status" value="1"/>
</dbReference>
<keyword evidence="5" id="KW-0732">Signal</keyword>
<evidence type="ECO:0000256" key="11">
    <source>
        <dbReference type="RuleBase" id="RU003357"/>
    </source>
</evidence>
<evidence type="ECO:0000256" key="1">
    <source>
        <dbReference type="ARBA" id="ARBA00004571"/>
    </source>
</evidence>
<keyword evidence="6 11" id="KW-0798">TonB box</keyword>
<evidence type="ECO:0000259" key="13">
    <source>
        <dbReference type="Pfam" id="PF00593"/>
    </source>
</evidence>
<sequence>MNKKVDSLLYPFLGKTNNIFLIGLRVSILLLCFGLTSVYAHISNAQSIDIDLKDVDITTFFREIQQKSDFVIIYRDEVIAGTEQVTVRASNAALETVLSDVLTQLELDYKIINRQIIIDKTSQSKEFTGGNTIKTFFQQTVNGTVTDSKGLPLPGANIVEKGTTNGVTADFDGNYSLNLADENATLVVSYIGFATKEVNVNGRTTLTVSLEESAAGLDEVIVVAYGSSDKRSFTGAAETVSSEVLTRSSTASFETALQGKVSGINVSTSGQPGGKSDVQIRGIGSISGNTQPLYVLDGVVINTNSNLRAGDDMVGSTGYNPLSTINSEDIKSITVLKDAAASSLYGSRAANGVIIITTKDGKTGETEITLGVETGWSNNLTEEKLINNVQFKDLWIEGQTNQYIQNNENAEFTRVYGDNALYNTYESQAVSDYEGIYGTTNANSDWLDAIYRNGLVQKYNLSARGGSEKTSFYVSGDYLNQTGTIIETGLKRYSGRVNLENQAKDWVKLGVNLSVAKTERNAANFDGNYAGGLNPLYMARVLPPAAPIYDPEGFEGFANLPNDIEKNANPIGVLKVGEYENTEFRVRGNAYTEFQILEPLTFKTTFGIDQQAIDETLYDNKVFGAGGGIWNGVLNRVKSEVFQYTVTNLLNYNDNFGNHGIEVLLGQESQVSKMNSINVYGYDVLDSELLSASSIGTLWSHTGYAENYSLLSYFSQFSYNFNQKYYLSASVRRDGSSRFGKDSRWGTFWSLSGAWVASEEDFLDIDGLDYMKFRGSYGTNGNLPPQYYAALAFFATDEKGYGGESGLSYGQLQNPDLSWELSKNFNVGVDINLFGKLDLTANYFNKKTEDLLLNVPVTLTTGFTTQLQNFGEMTNKGWEFEIGYTPISTEDFSWRTSANLTILDNEITKLKNDIVPSYGSRYGQVPLIVKEGESIYSFYLRDYAGVDPSSGYAQYHVLENGERTGALTTNAEEAGYGIFGDALQDFQGGLFNQLNYKDFTFDFQFTFGLGGKVYDRTAFQRDDDGFAPQYTNTVAQLDPWNPNNTNATVPIRINGNPTFSNDVSTRHLYGSDYLKLKNVKLSYNLPIAGNIVKGGSVYIQGNNLFLWTKLDGYDPESVVDGVNFFQVPTARTILLGLQLQF</sequence>
<keyword evidence="9 10" id="KW-0998">Cell outer membrane</keyword>
<comment type="caution">
    <text evidence="15">The sequence shown here is derived from an EMBL/GenBank/DDBJ whole genome shotgun (WGS) entry which is preliminary data.</text>
</comment>
<dbReference type="EMBL" id="DRGL01000084">
    <property type="protein sequence ID" value="HEA23726.1"/>
    <property type="molecule type" value="Genomic_DNA"/>
</dbReference>
<dbReference type="Gene3D" id="2.170.130.10">
    <property type="entry name" value="TonB-dependent receptor, plug domain"/>
    <property type="match status" value="1"/>
</dbReference>
<dbReference type="PANTHER" id="PTHR30069">
    <property type="entry name" value="TONB-DEPENDENT OUTER MEMBRANE RECEPTOR"/>
    <property type="match status" value="1"/>
</dbReference>